<comment type="caution">
    <text evidence="2">The sequence shown here is derived from an EMBL/GenBank/DDBJ whole genome shotgun (WGS) entry which is preliminary data.</text>
</comment>
<evidence type="ECO:0000313" key="3">
    <source>
        <dbReference type="Proteomes" id="UP000708208"/>
    </source>
</evidence>
<dbReference type="EMBL" id="CAJVCH010387312">
    <property type="protein sequence ID" value="CAG7817170.1"/>
    <property type="molecule type" value="Genomic_DNA"/>
</dbReference>
<feature type="region of interest" description="Disordered" evidence="1">
    <location>
        <begin position="75"/>
        <end position="95"/>
    </location>
</feature>
<dbReference type="Proteomes" id="UP000708208">
    <property type="component" value="Unassembled WGS sequence"/>
</dbReference>
<proteinExistence type="predicted"/>
<evidence type="ECO:0000313" key="2">
    <source>
        <dbReference type="EMBL" id="CAG7817170.1"/>
    </source>
</evidence>
<gene>
    <name evidence="2" type="ORF">AFUS01_LOCUS27750</name>
</gene>
<organism evidence="2 3">
    <name type="scientific">Allacma fusca</name>
    <dbReference type="NCBI Taxonomy" id="39272"/>
    <lineage>
        <taxon>Eukaryota</taxon>
        <taxon>Metazoa</taxon>
        <taxon>Ecdysozoa</taxon>
        <taxon>Arthropoda</taxon>
        <taxon>Hexapoda</taxon>
        <taxon>Collembola</taxon>
        <taxon>Symphypleona</taxon>
        <taxon>Sminthuridae</taxon>
        <taxon>Allacma</taxon>
    </lineage>
</organism>
<protein>
    <submittedName>
        <fullName evidence="2">Uncharacterized protein</fullName>
    </submittedName>
</protein>
<reference evidence="2" key="1">
    <citation type="submission" date="2021-06" db="EMBL/GenBank/DDBJ databases">
        <authorList>
            <person name="Hodson N. C."/>
            <person name="Mongue J. A."/>
            <person name="Jaron S. K."/>
        </authorList>
    </citation>
    <scope>NUCLEOTIDE SEQUENCE</scope>
</reference>
<feature type="non-terminal residue" evidence="2">
    <location>
        <position position="1"/>
    </location>
</feature>
<name>A0A8J2KLG9_9HEXA</name>
<evidence type="ECO:0000256" key="1">
    <source>
        <dbReference type="SAM" id="MobiDB-lite"/>
    </source>
</evidence>
<accession>A0A8J2KLG9</accession>
<dbReference type="AlphaFoldDB" id="A0A8J2KLG9"/>
<sequence length="117" mass="13064">MIWTTVDIPHIIHGITCVSPEFLTAEGRAHANALAKTLGEHGTLRGFIRKLECGVRTDIVSVVCRNDHLRENTASNWVFPQPPNQESKGRNQTQPSLLMMRMQTPQKQIAFKGSSIT</sequence>
<keyword evidence="3" id="KW-1185">Reference proteome</keyword>